<dbReference type="Proteomes" id="UP000249949">
    <property type="component" value="Chromosome"/>
</dbReference>
<accession>A0A2Z2HKJ7</accession>
<evidence type="ECO:0000313" key="1">
    <source>
        <dbReference type="EMBL" id="ARS64523.1"/>
    </source>
</evidence>
<proteinExistence type="predicted"/>
<dbReference type="EMBL" id="CP021324">
    <property type="protein sequence ID" value="ARS64523.1"/>
    <property type="molecule type" value="Genomic_DNA"/>
</dbReference>
<dbReference type="AlphaFoldDB" id="A0A2Z2HKJ7"/>
<evidence type="ECO:0000313" key="2">
    <source>
        <dbReference type="Proteomes" id="UP000249949"/>
    </source>
</evidence>
<dbReference type="OrthoDB" id="4806at2157"/>
<sequence length="78" mass="8919">MSESSSEPTDHELFVTEFPKGNFGIVDYLQGRVHFALMDQMKLMHKSGMNQEQIKEAIIKTVTEIVENFEPKKESESA</sequence>
<keyword evidence="2" id="KW-1185">Reference proteome</keyword>
<name>A0A2Z2HKJ7_9ARCH</name>
<dbReference type="KEGG" id="nct:NMSP_0904"/>
<gene>
    <name evidence="1" type="ORF">NMSP_0904</name>
</gene>
<dbReference type="RefSeq" id="WP_086907612.1">
    <property type="nucleotide sequence ID" value="NZ_CP021324.1"/>
</dbReference>
<protein>
    <submittedName>
        <fullName evidence="1">Uncharacterized protein</fullName>
    </submittedName>
</protein>
<organism evidence="1 2">
    <name type="scientific">Candidatus Nitrosomarinus catalinensis</name>
    <dbReference type="NCBI Taxonomy" id="1898749"/>
    <lineage>
        <taxon>Archaea</taxon>
        <taxon>Nitrososphaerota</taxon>
        <taxon>Nitrososphaeria</taxon>
        <taxon>Nitrosopumilales</taxon>
        <taxon>Nitrosopumilaceae</taxon>
        <taxon>Candidatus Nitrosomarinus</taxon>
    </lineage>
</organism>
<reference evidence="1 2" key="1">
    <citation type="journal article" date="2017" name="Environ. Microbiol.">
        <title>Genome and epigenome of a novel marine Thaumarchaeota strain suggest viral infection, phosphorothioation DNA modification and multiple restriction systems.</title>
        <authorList>
            <person name="Ahlgren N.A."/>
            <person name="Chen Y."/>
            <person name="Needham D.M."/>
            <person name="Parada A.E."/>
            <person name="Sachdeva R."/>
            <person name="Trinh V."/>
            <person name="Chen T."/>
            <person name="Fuhrman J.A."/>
        </authorList>
    </citation>
    <scope>NUCLEOTIDE SEQUENCE [LARGE SCALE GENOMIC DNA]</scope>
    <source>
        <strain evidence="1 2">SPOT01</strain>
    </source>
</reference>
<dbReference type="GeneID" id="32901365"/>